<reference evidence="1" key="1">
    <citation type="submission" date="2018-02" db="EMBL/GenBank/DDBJ databases">
        <title>Rhizophora mucronata_Transcriptome.</title>
        <authorList>
            <person name="Meera S.P."/>
            <person name="Sreeshan A."/>
            <person name="Augustine A."/>
        </authorList>
    </citation>
    <scope>NUCLEOTIDE SEQUENCE</scope>
    <source>
        <tissue evidence="1">Leaf</tissue>
    </source>
</reference>
<name>A0A2P2PWM1_RHIMU</name>
<evidence type="ECO:0000313" key="1">
    <source>
        <dbReference type="EMBL" id="MBX59142.1"/>
    </source>
</evidence>
<accession>A0A2P2PWM1</accession>
<protein>
    <submittedName>
        <fullName evidence="1">Uncharacterized protein</fullName>
    </submittedName>
</protein>
<organism evidence="1">
    <name type="scientific">Rhizophora mucronata</name>
    <name type="common">Asiatic mangrove</name>
    <dbReference type="NCBI Taxonomy" id="61149"/>
    <lineage>
        <taxon>Eukaryota</taxon>
        <taxon>Viridiplantae</taxon>
        <taxon>Streptophyta</taxon>
        <taxon>Embryophyta</taxon>
        <taxon>Tracheophyta</taxon>
        <taxon>Spermatophyta</taxon>
        <taxon>Magnoliopsida</taxon>
        <taxon>eudicotyledons</taxon>
        <taxon>Gunneridae</taxon>
        <taxon>Pentapetalae</taxon>
        <taxon>rosids</taxon>
        <taxon>fabids</taxon>
        <taxon>Malpighiales</taxon>
        <taxon>Rhizophoraceae</taxon>
        <taxon>Rhizophora</taxon>
    </lineage>
</organism>
<dbReference type="EMBL" id="GGEC01078658">
    <property type="protein sequence ID" value="MBX59142.1"/>
    <property type="molecule type" value="Transcribed_RNA"/>
</dbReference>
<proteinExistence type="predicted"/>
<dbReference type="AlphaFoldDB" id="A0A2P2PWM1"/>
<sequence>MIANNAAARINILFKRRNLFHQLIDIYACIQS</sequence>